<dbReference type="Gene3D" id="1.10.10.60">
    <property type="entry name" value="Homeodomain-like"/>
    <property type="match status" value="1"/>
</dbReference>
<evidence type="ECO:0000313" key="4">
    <source>
        <dbReference type="Proteomes" id="UP000821837"/>
    </source>
</evidence>
<organism evidence="3 4">
    <name type="scientific">Rhipicephalus sanguineus</name>
    <name type="common">Brown dog tick</name>
    <name type="synonym">Ixodes sanguineus</name>
    <dbReference type="NCBI Taxonomy" id="34632"/>
    <lineage>
        <taxon>Eukaryota</taxon>
        <taxon>Metazoa</taxon>
        <taxon>Ecdysozoa</taxon>
        <taxon>Arthropoda</taxon>
        <taxon>Chelicerata</taxon>
        <taxon>Arachnida</taxon>
        <taxon>Acari</taxon>
        <taxon>Parasitiformes</taxon>
        <taxon>Ixodida</taxon>
        <taxon>Ixodoidea</taxon>
        <taxon>Ixodidae</taxon>
        <taxon>Rhipicephalinae</taxon>
        <taxon>Rhipicephalus</taxon>
        <taxon>Rhipicephalus</taxon>
    </lineage>
</organism>
<dbReference type="InterPro" id="IPR007889">
    <property type="entry name" value="HTH_Psq"/>
</dbReference>
<comment type="subcellular location">
    <subcellularLocation>
        <location evidence="1">Nucleus</location>
    </subcellularLocation>
</comment>
<comment type="caution">
    <text evidence="3">The sequence shown here is derived from an EMBL/GenBank/DDBJ whole genome shotgun (WGS) entry which is preliminary data.</text>
</comment>
<dbReference type="SUPFAM" id="SSF46689">
    <property type="entry name" value="Homeodomain-like"/>
    <property type="match status" value="1"/>
</dbReference>
<reference evidence="3" key="1">
    <citation type="journal article" date="2020" name="Cell">
        <title>Large-Scale Comparative Analyses of Tick Genomes Elucidate Their Genetic Diversity and Vector Capacities.</title>
        <authorList>
            <consortium name="Tick Genome and Microbiome Consortium (TIGMIC)"/>
            <person name="Jia N."/>
            <person name="Wang J."/>
            <person name="Shi W."/>
            <person name="Du L."/>
            <person name="Sun Y."/>
            <person name="Zhan W."/>
            <person name="Jiang J.F."/>
            <person name="Wang Q."/>
            <person name="Zhang B."/>
            <person name="Ji P."/>
            <person name="Bell-Sakyi L."/>
            <person name="Cui X.M."/>
            <person name="Yuan T.T."/>
            <person name="Jiang B.G."/>
            <person name="Yang W.F."/>
            <person name="Lam T.T."/>
            <person name="Chang Q.C."/>
            <person name="Ding S.J."/>
            <person name="Wang X.J."/>
            <person name="Zhu J.G."/>
            <person name="Ruan X.D."/>
            <person name="Zhao L."/>
            <person name="Wei J.T."/>
            <person name="Ye R.Z."/>
            <person name="Que T.C."/>
            <person name="Du C.H."/>
            <person name="Zhou Y.H."/>
            <person name="Cheng J.X."/>
            <person name="Dai P.F."/>
            <person name="Guo W.B."/>
            <person name="Han X.H."/>
            <person name="Huang E.J."/>
            <person name="Li L.F."/>
            <person name="Wei W."/>
            <person name="Gao Y.C."/>
            <person name="Liu J.Z."/>
            <person name="Shao H.Z."/>
            <person name="Wang X."/>
            <person name="Wang C.C."/>
            <person name="Yang T.C."/>
            <person name="Huo Q.B."/>
            <person name="Li W."/>
            <person name="Chen H.Y."/>
            <person name="Chen S.E."/>
            <person name="Zhou L.G."/>
            <person name="Ni X.B."/>
            <person name="Tian J.H."/>
            <person name="Sheng Y."/>
            <person name="Liu T."/>
            <person name="Pan Y.S."/>
            <person name="Xia L.Y."/>
            <person name="Li J."/>
            <person name="Zhao F."/>
            <person name="Cao W.C."/>
        </authorList>
    </citation>
    <scope>NUCLEOTIDE SEQUENCE</scope>
    <source>
        <strain evidence="3">Rsan-2018</strain>
    </source>
</reference>
<dbReference type="Pfam" id="PF04218">
    <property type="entry name" value="CENP-B_N"/>
    <property type="match status" value="1"/>
</dbReference>
<sequence length="236" mass="25305">MADSGTKRKALDIATKRAILTELSQGVKNCELVKKCDVCKSTISKILKNKDKIISADANLTDRKRLQRATYVDIGFCVANEGTASEPNGREAEVIPAGLRDALEEVSFNNYVDADRCAAVCGTITTDDIIAQVTGGEAPVIAVGADDDAALSFRANGGYACCAPILQLRGRRRGCFPPPNLPLQVTLYSALEMLKCLWTEVTATCVQNSFRKAGFIDVKPDGEPEASEENRSGGDL</sequence>
<protein>
    <recommendedName>
        <fullName evidence="2">HTH psq-type domain-containing protein</fullName>
    </recommendedName>
</protein>
<dbReference type="VEuPathDB" id="VectorBase:RSAN_030808"/>
<keyword evidence="4" id="KW-1185">Reference proteome</keyword>
<dbReference type="Proteomes" id="UP000821837">
    <property type="component" value="Chromosome 3"/>
</dbReference>
<dbReference type="GO" id="GO:0003677">
    <property type="term" value="F:DNA binding"/>
    <property type="evidence" value="ECO:0007669"/>
    <property type="project" value="InterPro"/>
</dbReference>
<reference evidence="3" key="2">
    <citation type="submission" date="2021-09" db="EMBL/GenBank/DDBJ databases">
        <authorList>
            <person name="Jia N."/>
            <person name="Wang J."/>
            <person name="Shi W."/>
            <person name="Du L."/>
            <person name="Sun Y."/>
            <person name="Zhan W."/>
            <person name="Jiang J."/>
            <person name="Wang Q."/>
            <person name="Zhang B."/>
            <person name="Ji P."/>
            <person name="Sakyi L.B."/>
            <person name="Cui X."/>
            <person name="Yuan T."/>
            <person name="Jiang B."/>
            <person name="Yang W."/>
            <person name="Lam T.T.-Y."/>
            <person name="Chang Q."/>
            <person name="Ding S."/>
            <person name="Wang X."/>
            <person name="Zhu J."/>
            <person name="Ruan X."/>
            <person name="Zhao L."/>
            <person name="Wei J."/>
            <person name="Que T."/>
            <person name="Du C."/>
            <person name="Cheng J."/>
            <person name="Dai P."/>
            <person name="Han X."/>
            <person name="Huang E."/>
            <person name="Gao Y."/>
            <person name="Liu J."/>
            <person name="Shao H."/>
            <person name="Ye R."/>
            <person name="Li L."/>
            <person name="Wei W."/>
            <person name="Wang X."/>
            <person name="Wang C."/>
            <person name="Huo Q."/>
            <person name="Li W."/>
            <person name="Guo W."/>
            <person name="Chen H."/>
            <person name="Chen S."/>
            <person name="Zhou L."/>
            <person name="Zhou L."/>
            <person name="Ni X."/>
            <person name="Tian J."/>
            <person name="Zhou Y."/>
            <person name="Sheng Y."/>
            <person name="Liu T."/>
            <person name="Pan Y."/>
            <person name="Xia L."/>
            <person name="Li J."/>
            <person name="Zhao F."/>
            <person name="Cao W."/>
        </authorList>
    </citation>
    <scope>NUCLEOTIDE SEQUENCE</scope>
    <source>
        <strain evidence="3">Rsan-2018</strain>
        <tissue evidence="3">Larvae</tissue>
    </source>
</reference>
<gene>
    <name evidence="3" type="ORF">HPB52_008913</name>
</gene>
<feature type="domain" description="HTH psq-type" evidence="2">
    <location>
        <begin position="7"/>
        <end position="53"/>
    </location>
</feature>
<dbReference type="AlphaFoldDB" id="A0A9D4PZ36"/>
<dbReference type="GO" id="GO:0005634">
    <property type="term" value="C:nucleus"/>
    <property type="evidence" value="ECO:0007669"/>
    <property type="project" value="UniProtKB-SubCell"/>
</dbReference>
<dbReference type="InterPro" id="IPR009057">
    <property type="entry name" value="Homeodomain-like_sf"/>
</dbReference>
<evidence type="ECO:0000256" key="1">
    <source>
        <dbReference type="ARBA" id="ARBA00004123"/>
    </source>
</evidence>
<accession>A0A9D4PZ36</accession>
<name>A0A9D4PZ36_RHISA</name>
<evidence type="ECO:0000313" key="3">
    <source>
        <dbReference type="EMBL" id="KAH7961419.1"/>
    </source>
</evidence>
<dbReference type="EMBL" id="JABSTV010001249">
    <property type="protein sequence ID" value="KAH7961419.1"/>
    <property type="molecule type" value="Genomic_DNA"/>
</dbReference>
<proteinExistence type="predicted"/>
<evidence type="ECO:0000259" key="2">
    <source>
        <dbReference type="Pfam" id="PF04218"/>
    </source>
</evidence>